<feature type="compositionally biased region" description="Pro residues" evidence="1">
    <location>
        <begin position="68"/>
        <end position="85"/>
    </location>
</feature>
<protein>
    <submittedName>
        <fullName evidence="2">Uncharacterized protein</fullName>
    </submittedName>
</protein>
<accession>A0A9D4M681</accession>
<keyword evidence="3" id="KW-1185">Reference proteome</keyword>
<comment type="caution">
    <text evidence="2">The sequence shown here is derived from an EMBL/GenBank/DDBJ whole genome shotgun (WGS) entry which is preliminary data.</text>
</comment>
<dbReference type="AlphaFoldDB" id="A0A9D4M681"/>
<organism evidence="2 3">
    <name type="scientific">Dreissena polymorpha</name>
    <name type="common">Zebra mussel</name>
    <name type="synonym">Mytilus polymorpha</name>
    <dbReference type="NCBI Taxonomy" id="45954"/>
    <lineage>
        <taxon>Eukaryota</taxon>
        <taxon>Metazoa</taxon>
        <taxon>Spiralia</taxon>
        <taxon>Lophotrochozoa</taxon>
        <taxon>Mollusca</taxon>
        <taxon>Bivalvia</taxon>
        <taxon>Autobranchia</taxon>
        <taxon>Heteroconchia</taxon>
        <taxon>Euheterodonta</taxon>
        <taxon>Imparidentia</taxon>
        <taxon>Neoheterodontei</taxon>
        <taxon>Myida</taxon>
        <taxon>Dreissenoidea</taxon>
        <taxon>Dreissenidae</taxon>
        <taxon>Dreissena</taxon>
    </lineage>
</organism>
<sequence>MNEVPLKYNSILNILKSITRRLFIPLSGSCYQSRVVKTTRPLQDPGRGQTRVITAREVDERQAVYRKPPTPSTSSPPPPPPPPPTEKGAIAPCELPIVQYVLFLLKNN</sequence>
<evidence type="ECO:0000256" key="1">
    <source>
        <dbReference type="SAM" id="MobiDB-lite"/>
    </source>
</evidence>
<evidence type="ECO:0000313" key="2">
    <source>
        <dbReference type="EMBL" id="KAH3871642.1"/>
    </source>
</evidence>
<gene>
    <name evidence="2" type="ORF">DPMN_034849</name>
</gene>
<reference evidence="2" key="1">
    <citation type="journal article" date="2019" name="bioRxiv">
        <title>The Genome of the Zebra Mussel, Dreissena polymorpha: A Resource for Invasive Species Research.</title>
        <authorList>
            <person name="McCartney M.A."/>
            <person name="Auch B."/>
            <person name="Kono T."/>
            <person name="Mallez S."/>
            <person name="Zhang Y."/>
            <person name="Obille A."/>
            <person name="Becker A."/>
            <person name="Abrahante J.E."/>
            <person name="Garbe J."/>
            <person name="Badalamenti J.P."/>
            <person name="Herman A."/>
            <person name="Mangelson H."/>
            <person name="Liachko I."/>
            <person name="Sullivan S."/>
            <person name="Sone E.D."/>
            <person name="Koren S."/>
            <person name="Silverstein K.A.T."/>
            <person name="Beckman K.B."/>
            <person name="Gohl D.M."/>
        </authorList>
    </citation>
    <scope>NUCLEOTIDE SEQUENCE</scope>
    <source>
        <strain evidence="2">Duluth1</strain>
        <tissue evidence="2">Whole animal</tissue>
    </source>
</reference>
<dbReference type="EMBL" id="JAIWYP010000002">
    <property type="protein sequence ID" value="KAH3871642.1"/>
    <property type="molecule type" value="Genomic_DNA"/>
</dbReference>
<evidence type="ECO:0000313" key="3">
    <source>
        <dbReference type="Proteomes" id="UP000828390"/>
    </source>
</evidence>
<proteinExistence type="predicted"/>
<reference evidence="2" key="2">
    <citation type="submission" date="2020-11" db="EMBL/GenBank/DDBJ databases">
        <authorList>
            <person name="McCartney M.A."/>
            <person name="Auch B."/>
            <person name="Kono T."/>
            <person name="Mallez S."/>
            <person name="Becker A."/>
            <person name="Gohl D.M."/>
            <person name="Silverstein K.A.T."/>
            <person name="Koren S."/>
            <person name="Bechman K.B."/>
            <person name="Herman A."/>
            <person name="Abrahante J.E."/>
            <person name="Garbe J."/>
        </authorList>
    </citation>
    <scope>NUCLEOTIDE SEQUENCE</scope>
    <source>
        <strain evidence="2">Duluth1</strain>
        <tissue evidence="2">Whole animal</tissue>
    </source>
</reference>
<name>A0A9D4M681_DREPO</name>
<feature type="region of interest" description="Disordered" evidence="1">
    <location>
        <begin position="41"/>
        <end position="90"/>
    </location>
</feature>
<feature type="compositionally biased region" description="Basic and acidic residues" evidence="1">
    <location>
        <begin position="54"/>
        <end position="63"/>
    </location>
</feature>
<dbReference type="Proteomes" id="UP000828390">
    <property type="component" value="Unassembled WGS sequence"/>
</dbReference>